<dbReference type="RefSeq" id="WP_090316495.1">
    <property type="nucleotide sequence ID" value="NZ_FNOE01000004.1"/>
</dbReference>
<dbReference type="InterPro" id="IPR023393">
    <property type="entry name" value="START-like_dom_sf"/>
</dbReference>
<protein>
    <submittedName>
        <fullName evidence="1">Polyketide cyclase / dehydrase and lipid transport</fullName>
    </submittedName>
</protein>
<dbReference type="Pfam" id="PF10604">
    <property type="entry name" value="Polyketide_cyc2"/>
    <property type="match status" value="1"/>
</dbReference>
<organism evidence="1 2">
    <name type="scientific">Nitrosomonas oligotropha</name>
    <dbReference type="NCBI Taxonomy" id="42354"/>
    <lineage>
        <taxon>Bacteria</taxon>
        <taxon>Pseudomonadati</taxon>
        <taxon>Pseudomonadota</taxon>
        <taxon>Betaproteobacteria</taxon>
        <taxon>Nitrosomonadales</taxon>
        <taxon>Nitrosomonadaceae</taxon>
        <taxon>Nitrosomonas</taxon>
    </lineage>
</organism>
<evidence type="ECO:0000313" key="2">
    <source>
        <dbReference type="Proteomes" id="UP000198814"/>
    </source>
</evidence>
<dbReference type="Gene3D" id="3.30.530.20">
    <property type="match status" value="1"/>
</dbReference>
<gene>
    <name evidence="1" type="ORF">SAMN05216333_10449</name>
</gene>
<sequence>MFNLGSMLNLGSTDPVIGRAHTIVSCSAAELFQYIGAGLFDNYPKWSPEVKELEQITPGPVQLGTEGRQVRVDQGRRSESKFKISAFEPGQRITLVGVSDPFRCTYELQEISPAQSTKLTFSFELLEILAIMRPFEGLVRVAIKDGAGRTVQNIKRLVEAKQS</sequence>
<accession>A0A1H8LSU1</accession>
<dbReference type="STRING" id="42354.SAMN05216333_10449"/>
<evidence type="ECO:0000313" key="1">
    <source>
        <dbReference type="EMBL" id="SEO08212.1"/>
    </source>
</evidence>
<dbReference type="SUPFAM" id="SSF55961">
    <property type="entry name" value="Bet v1-like"/>
    <property type="match status" value="1"/>
</dbReference>
<name>A0A1H8LSU1_9PROT</name>
<dbReference type="InterPro" id="IPR019587">
    <property type="entry name" value="Polyketide_cyclase/dehydratase"/>
</dbReference>
<reference evidence="2" key="1">
    <citation type="submission" date="2016-10" db="EMBL/GenBank/DDBJ databases">
        <authorList>
            <person name="Varghese N."/>
            <person name="Submissions S."/>
        </authorList>
    </citation>
    <scope>NUCLEOTIDE SEQUENCE [LARGE SCALE GENOMIC DNA]</scope>
    <source>
        <strain evidence="2">Nm76</strain>
    </source>
</reference>
<dbReference type="EMBL" id="FODO01000004">
    <property type="protein sequence ID" value="SEO08212.1"/>
    <property type="molecule type" value="Genomic_DNA"/>
</dbReference>
<keyword evidence="2" id="KW-1185">Reference proteome</keyword>
<dbReference type="Proteomes" id="UP000198814">
    <property type="component" value="Unassembled WGS sequence"/>
</dbReference>
<proteinExistence type="predicted"/>
<dbReference type="OrthoDB" id="953281at2"/>
<dbReference type="AlphaFoldDB" id="A0A1H8LSU1"/>